<dbReference type="PANTHER" id="PTHR43804">
    <property type="entry name" value="LD18447P"/>
    <property type="match status" value="1"/>
</dbReference>
<dbReference type="GO" id="GO:0005737">
    <property type="term" value="C:cytoplasm"/>
    <property type="evidence" value="ECO:0007669"/>
    <property type="project" value="UniProtKB-SubCell"/>
</dbReference>
<evidence type="ECO:0000259" key="9">
    <source>
        <dbReference type="PROSITE" id="PS00745"/>
    </source>
</evidence>
<dbReference type="AlphaFoldDB" id="A0A6J4PK68"/>
<reference evidence="10" key="1">
    <citation type="submission" date="2020-02" db="EMBL/GenBank/DDBJ databases">
        <authorList>
            <person name="Meier V. D."/>
        </authorList>
    </citation>
    <scope>NUCLEOTIDE SEQUENCE</scope>
    <source>
        <strain evidence="10">AVDCRST_MAG82</strain>
    </source>
</reference>
<dbReference type="InterPro" id="IPR000352">
    <property type="entry name" value="Pep_chain_release_fac_I"/>
</dbReference>
<dbReference type="InterPro" id="IPR050057">
    <property type="entry name" value="Prokaryotic/Mito_RF"/>
</dbReference>
<evidence type="ECO:0000256" key="4">
    <source>
        <dbReference type="ARBA" id="ARBA00022490"/>
    </source>
</evidence>
<dbReference type="FunFam" id="3.30.160.20:FF:000004">
    <property type="entry name" value="Peptide chain release factor 1"/>
    <property type="match status" value="1"/>
</dbReference>
<dbReference type="Gene3D" id="6.10.140.1950">
    <property type="match status" value="1"/>
</dbReference>
<evidence type="ECO:0000256" key="1">
    <source>
        <dbReference type="ARBA" id="ARBA00002986"/>
    </source>
</evidence>
<proteinExistence type="inferred from homology"/>
<dbReference type="PANTHER" id="PTHR43804:SF7">
    <property type="entry name" value="LD18447P"/>
    <property type="match status" value="1"/>
</dbReference>
<dbReference type="FunFam" id="3.30.70.1660:FF:000002">
    <property type="entry name" value="Peptide chain release factor 1"/>
    <property type="match status" value="1"/>
</dbReference>
<dbReference type="Gene3D" id="3.30.160.20">
    <property type="match status" value="1"/>
</dbReference>
<dbReference type="SUPFAM" id="SSF75620">
    <property type="entry name" value="Release factor"/>
    <property type="match status" value="1"/>
</dbReference>
<dbReference type="GO" id="GO:0016149">
    <property type="term" value="F:translation release factor activity, codon specific"/>
    <property type="evidence" value="ECO:0007669"/>
    <property type="project" value="UniProtKB-UniRule"/>
</dbReference>
<dbReference type="InterPro" id="IPR045853">
    <property type="entry name" value="Pep_chain_release_fac_I_sf"/>
</dbReference>
<dbReference type="Pfam" id="PF03462">
    <property type="entry name" value="PCRF"/>
    <property type="match status" value="1"/>
</dbReference>
<feature type="coiled-coil region" evidence="8">
    <location>
        <begin position="71"/>
        <end position="98"/>
    </location>
</feature>
<protein>
    <recommendedName>
        <fullName evidence="6 7">Peptide chain release factor 1</fullName>
        <shortName evidence="7">RF-1</shortName>
    </recommendedName>
</protein>
<comment type="function">
    <text evidence="1 7">Peptide chain release factor 1 directs the termination of translation in response to the peptide chain termination codons UAG and UAA.</text>
</comment>
<dbReference type="HAMAP" id="MF_00093">
    <property type="entry name" value="Rel_fac_1"/>
    <property type="match status" value="1"/>
</dbReference>
<sequence length="357" mass="39462">MAEETLGRYDALTQELSDPNIFNDQRHYAEVAKEHSRLRRGAELSRALLDAVEAERDARELVPQAEDAEEREFYAAEAREAEERIEELSEQIRTELIDRDPNDDKDVIIEIRAGAGGDEAALFAGELMEMYARYADRLGFKHRTLSSSPAEVGGYKDVALEISGDRAFSIFKHEGGTHRVQRVPKTESQGRIHTSTTTVAVLPEAEDVEIEIGAGDLEIDVYRSSGPGGQSVNTTDSAVRITHKPTGLVVTCQNEKSQLQNKEQAMKILKSRLLEREMRERAEQEGALRQAQVGTGDRSAKVRTYNFPQGRITDHRVGVTSHNLEAALGGDLEEFTQALAAKERTDKLTAEAAGTAG</sequence>
<dbReference type="InterPro" id="IPR004373">
    <property type="entry name" value="RF-1"/>
</dbReference>
<organism evidence="10">
    <name type="scientific">uncultured Rubrobacteraceae bacterium</name>
    <dbReference type="NCBI Taxonomy" id="349277"/>
    <lineage>
        <taxon>Bacteria</taxon>
        <taxon>Bacillati</taxon>
        <taxon>Actinomycetota</taxon>
        <taxon>Rubrobacteria</taxon>
        <taxon>Rubrobacterales</taxon>
        <taxon>Rubrobacteraceae</taxon>
        <taxon>environmental samples</taxon>
    </lineage>
</organism>
<dbReference type="SMART" id="SM00937">
    <property type="entry name" value="PCRF"/>
    <property type="match status" value="1"/>
</dbReference>
<dbReference type="EMBL" id="CADCVA010000173">
    <property type="protein sequence ID" value="CAA9418307.1"/>
    <property type="molecule type" value="Genomic_DNA"/>
</dbReference>
<name>A0A6J4PK68_9ACTN</name>
<keyword evidence="3 7" id="KW-0488">Methylation</keyword>
<comment type="similarity">
    <text evidence="2 7">Belongs to the prokaryotic/mitochondrial release factor family.</text>
</comment>
<dbReference type="Pfam" id="PF00472">
    <property type="entry name" value="RF-1"/>
    <property type="match status" value="1"/>
</dbReference>
<evidence type="ECO:0000256" key="2">
    <source>
        <dbReference type="ARBA" id="ARBA00010835"/>
    </source>
</evidence>
<gene>
    <name evidence="7" type="primary">prfA</name>
    <name evidence="10" type="ORF">AVDCRST_MAG82-1246</name>
</gene>
<comment type="PTM">
    <text evidence="7">Methylated by PrmC. Methylation increases the termination efficiency of RF1.</text>
</comment>
<evidence type="ECO:0000256" key="3">
    <source>
        <dbReference type="ARBA" id="ARBA00022481"/>
    </source>
</evidence>
<evidence type="ECO:0000256" key="7">
    <source>
        <dbReference type="HAMAP-Rule" id="MF_00093"/>
    </source>
</evidence>
<evidence type="ECO:0000256" key="6">
    <source>
        <dbReference type="ARBA" id="ARBA00050039"/>
    </source>
</evidence>
<accession>A0A6J4PK68</accession>
<dbReference type="NCBIfam" id="NF001859">
    <property type="entry name" value="PRK00591.1"/>
    <property type="match status" value="1"/>
</dbReference>
<evidence type="ECO:0000256" key="5">
    <source>
        <dbReference type="ARBA" id="ARBA00022917"/>
    </source>
</evidence>
<feature type="modified residue" description="N5-methylglutamine" evidence="7">
    <location>
        <position position="230"/>
    </location>
</feature>
<keyword evidence="4 7" id="KW-0963">Cytoplasm</keyword>
<dbReference type="InterPro" id="IPR005139">
    <property type="entry name" value="PCRF"/>
</dbReference>
<keyword evidence="8" id="KW-0175">Coiled coil</keyword>
<keyword evidence="5 7" id="KW-0648">Protein biosynthesis</keyword>
<dbReference type="NCBIfam" id="TIGR00019">
    <property type="entry name" value="prfA"/>
    <property type="match status" value="1"/>
</dbReference>
<comment type="subcellular location">
    <subcellularLocation>
        <location evidence="7">Cytoplasm</location>
    </subcellularLocation>
</comment>
<dbReference type="Gene3D" id="3.30.70.1660">
    <property type="match status" value="1"/>
</dbReference>
<evidence type="ECO:0000256" key="8">
    <source>
        <dbReference type="SAM" id="Coils"/>
    </source>
</evidence>
<evidence type="ECO:0000313" key="10">
    <source>
        <dbReference type="EMBL" id="CAA9418307.1"/>
    </source>
</evidence>
<dbReference type="PROSITE" id="PS00745">
    <property type="entry name" value="RF_PROK_I"/>
    <property type="match status" value="1"/>
</dbReference>
<feature type="domain" description="Prokaryotic-type class I peptide chain release factors" evidence="9">
    <location>
        <begin position="223"/>
        <end position="239"/>
    </location>
</feature>